<dbReference type="Proteomes" id="UP001596138">
    <property type="component" value="Unassembled WGS sequence"/>
</dbReference>
<dbReference type="RefSeq" id="WP_386763967.1">
    <property type="nucleotide sequence ID" value="NZ_JBHSTI010000003.1"/>
</dbReference>
<dbReference type="InterPro" id="IPR009050">
    <property type="entry name" value="Globin-like_sf"/>
</dbReference>
<keyword evidence="4" id="KW-0408">Iron</keyword>
<evidence type="ECO:0000256" key="5">
    <source>
        <dbReference type="RuleBase" id="RU000356"/>
    </source>
</evidence>
<dbReference type="InterPro" id="IPR000971">
    <property type="entry name" value="Globin"/>
</dbReference>
<feature type="domain" description="Globin" evidence="6">
    <location>
        <begin position="1"/>
        <end position="133"/>
    </location>
</feature>
<dbReference type="Pfam" id="PF00042">
    <property type="entry name" value="Globin"/>
    <property type="match status" value="1"/>
</dbReference>
<reference evidence="8" key="1">
    <citation type="journal article" date="2019" name="Int. J. Syst. Evol. Microbiol.">
        <title>The Global Catalogue of Microorganisms (GCM) 10K type strain sequencing project: providing services to taxonomists for standard genome sequencing and annotation.</title>
        <authorList>
            <consortium name="The Broad Institute Genomics Platform"/>
            <consortium name="The Broad Institute Genome Sequencing Center for Infectious Disease"/>
            <person name="Wu L."/>
            <person name="Ma J."/>
        </authorList>
    </citation>
    <scope>NUCLEOTIDE SEQUENCE [LARGE SCALE GENOMIC DNA]</scope>
    <source>
        <strain evidence="8">CGMCC 4.7317</strain>
    </source>
</reference>
<evidence type="ECO:0000313" key="8">
    <source>
        <dbReference type="Proteomes" id="UP001596138"/>
    </source>
</evidence>
<dbReference type="EMBL" id="JBHSTI010000003">
    <property type="protein sequence ID" value="MFC6236918.1"/>
    <property type="molecule type" value="Genomic_DNA"/>
</dbReference>
<accession>A0ABW1SYH3</accession>
<dbReference type="PROSITE" id="PS01033">
    <property type="entry name" value="GLOBIN"/>
    <property type="match status" value="1"/>
</dbReference>
<dbReference type="Gene3D" id="1.10.490.10">
    <property type="entry name" value="Globins"/>
    <property type="match status" value="1"/>
</dbReference>
<evidence type="ECO:0000256" key="2">
    <source>
        <dbReference type="ARBA" id="ARBA00022621"/>
    </source>
</evidence>
<dbReference type="PANTHER" id="PTHR43396">
    <property type="entry name" value="FLAVOHEMOPROTEIN"/>
    <property type="match status" value="1"/>
</dbReference>
<keyword evidence="1 5" id="KW-0349">Heme</keyword>
<keyword evidence="2 5" id="KW-0561">Oxygen transport</keyword>
<sequence>MTPEEIDLVTASAARVAPALGEVSADFYGRLFAAHPEVREMFPADNSGQETKFAASIAAIVEAMPDFVAFADRTGQLGRLHAAHRVTAGQYSAVGAALLEALAGADPGFDDATRAAWATAYDLLAESMQLAARG</sequence>
<evidence type="ECO:0000256" key="4">
    <source>
        <dbReference type="ARBA" id="ARBA00023004"/>
    </source>
</evidence>
<evidence type="ECO:0000313" key="7">
    <source>
        <dbReference type="EMBL" id="MFC6236918.1"/>
    </source>
</evidence>
<proteinExistence type="inferred from homology"/>
<keyword evidence="8" id="KW-1185">Reference proteome</keyword>
<gene>
    <name evidence="7" type="ORF">ACFQGU_03440</name>
</gene>
<keyword evidence="5" id="KW-0813">Transport</keyword>
<name>A0ABW1SYH3_9ACTN</name>
<evidence type="ECO:0000256" key="1">
    <source>
        <dbReference type="ARBA" id="ARBA00022617"/>
    </source>
</evidence>
<evidence type="ECO:0000256" key="3">
    <source>
        <dbReference type="ARBA" id="ARBA00022723"/>
    </source>
</evidence>
<keyword evidence="3" id="KW-0479">Metal-binding</keyword>
<evidence type="ECO:0000259" key="6">
    <source>
        <dbReference type="PROSITE" id="PS01033"/>
    </source>
</evidence>
<comment type="caution">
    <text evidence="7">The sequence shown here is derived from an EMBL/GenBank/DDBJ whole genome shotgun (WGS) entry which is preliminary data.</text>
</comment>
<dbReference type="InterPro" id="IPR012292">
    <property type="entry name" value="Globin/Proto"/>
</dbReference>
<protein>
    <submittedName>
        <fullName evidence="7">Globin domain-containing protein</fullName>
    </submittedName>
</protein>
<dbReference type="PANTHER" id="PTHR43396:SF3">
    <property type="entry name" value="FLAVOHEMOPROTEIN"/>
    <property type="match status" value="1"/>
</dbReference>
<comment type="similarity">
    <text evidence="5">Belongs to the globin family.</text>
</comment>
<organism evidence="7 8">
    <name type="scientific">Longivirga aurantiaca</name>
    <dbReference type="NCBI Taxonomy" id="1837743"/>
    <lineage>
        <taxon>Bacteria</taxon>
        <taxon>Bacillati</taxon>
        <taxon>Actinomycetota</taxon>
        <taxon>Actinomycetes</taxon>
        <taxon>Sporichthyales</taxon>
        <taxon>Sporichthyaceae</taxon>
        <taxon>Longivirga</taxon>
    </lineage>
</organism>
<dbReference type="SUPFAM" id="SSF46458">
    <property type="entry name" value="Globin-like"/>
    <property type="match status" value="1"/>
</dbReference>